<name>E3H6X1_ILYPC</name>
<sequence>MDRGLLLLFIFLFFFALERLQPQMDNSKRSKQHDETNIKIGIINTVLGRLIAILTVYAVVSFFEKNNWGLFNLISLNTNMILLLEILLLDLTNYTWHRLLHNINFLRRFHNVHHTDKFLNSTSALRFHIIEIFLGNIFRLVPIALLGISIEAVLMYEVILNGNVYFHHSNIKIPVKIDIILSKVIVTPYLHRIHHSIKYKESNSNYSSFLIFWDKIFRSFTPQGKFSTSKYGIPGYNEEGYQKFYFLLKQPFLKDDTNSSHK</sequence>
<evidence type="ECO:0000256" key="3">
    <source>
        <dbReference type="ARBA" id="ARBA00022989"/>
    </source>
</evidence>
<dbReference type="Proteomes" id="UP000006875">
    <property type="component" value="Chromosome"/>
</dbReference>
<dbReference type="OrthoDB" id="9770329at2"/>
<dbReference type="eggNOG" id="COG3000">
    <property type="taxonomic scope" value="Bacteria"/>
</dbReference>
<comment type="subcellular location">
    <subcellularLocation>
        <location evidence="1">Membrane</location>
    </subcellularLocation>
</comment>
<dbReference type="EMBL" id="CP002281">
    <property type="protein sequence ID" value="ADO82490.1"/>
    <property type="molecule type" value="Genomic_DNA"/>
</dbReference>
<feature type="transmembrane region" description="Helical" evidence="5">
    <location>
        <begin position="43"/>
        <end position="63"/>
    </location>
</feature>
<evidence type="ECO:0000256" key="2">
    <source>
        <dbReference type="ARBA" id="ARBA00022692"/>
    </source>
</evidence>
<reference evidence="7 8" key="1">
    <citation type="journal article" date="2010" name="Stand. Genomic Sci.">
        <title>Complete genome sequence of Ilyobacter polytropus type strain (CuHbu1).</title>
        <authorList>
            <person name="Sikorski J."/>
            <person name="Chertkov O."/>
            <person name="Lapidus A."/>
            <person name="Nolan M."/>
            <person name="Lucas S."/>
            <person name="Del Rio T.G."/>
            <person name="Tice H."/>
            <person name="Cheng J.F."/>
            <person name="Tapia R."/>
            <person name="Han C."/>
            <person name="Goodwin L."/>
            <person name="Pitluck S."/>
            <person name="Liolios K."/>
            <person name="Ivanova N."/>
            <person name="Mavromatis K."/>
            <person name="Mikhailova N."/>
            <person name="Pati A."/>
            <person name="Chen A."/>
            <person name="Palaniappan K."/>
            <person name="Land M."/>
            <person name="Hauser L."/>
            <person name="Chang Y.J."/>
            <person name="Jeffries C.D."/>
            <person name="Brambilla E."/>
            <person name="Yasawong M."/>
            <person name="Rohde M."/>
            <person name="Pukall R."/>
            <person name="Spring S."/>
            <person name="Goker M."/>
            <person name="Woyke T."/>
            <person name="Bristow J."/>
            <person name="Eisen J.A."/>
            <person name="Markowitz V."/>
            <person name="Hugenholtz P."/>
            <person name="Kyrpides N.C."/>
            <person name="Klenk H.P."/>
        </authorList>
    </citation>
    <scope>NUCLEOTIDE SEQUENCE [LARGE SCALE GENOMIC DNA]</scope>
    <source>
        <strain evidence="8">ATCC 51220 / DSM 2926 / LMG 16218 / CuHBu1</strain>
    </source>
</reference>
<keyword evidence="8" id="KW-1185">Reference proteome</keyword>
<evidence type="ECO:0000256" key="4">
    <source>
        <dbReference type="ARBA" id="ARBA00023136"/>
    </source>
</evidence>
<dbReference type="InterPro" id="IPR006694">
    <property type="entry name" value="Fatty_acid_hydroxylase"/>
</dbReference>
<proteinExistence type="predicted"/>
<evidence type="ECO:0000259" key="6">
    <source>
        <dbReference type="Pfam" id="PF04116"/>
    </source>
</evidence>
<accession>E3H6X1</accession>
<dbReference type="GO" id="GO:0016020">
    <property type="term" value="C:membrane"/>
    <property type="evidence" value="ECO:0007669"/>
    <property type="project" value="UniProtKB-SubCell"/>
</dbReference>
<feature type="transmembrane region" description="Helical" evidence="5">
    <location>
        <begin position="70"/>
        <end position="89"/>
    </location>
</feature>
<protein>
    <submittedName>
        <fullName evidence="7">Fatty acid hydroxylase</fullName>
    </submittedName>
</protein>
<feature type="domain" description="Fatty acid hydroxylase" evidence="6">
    <location>
        <begin position="83"/>
        <end position="218"/>
    </location>
</feature>
<feature type="transmembrane region" description="Helical" evidence="5">
    <location>
        <begin position="143"/>
        <end position="166"/>
    </location>
</feature>
<dbReference type="GO" id="GO:0016491">
    <property type="term" value="F:oxidoreductase activity"/>
    <property type="evidence" value="ECO:0007669"/>
    <property type="project" value="InterPro"/>
</dbReference>
<keyword evidence="3 5" id="KW-1133">Transmembrane helix</keyword>
<evidence type="ECO:0000256" key="1">
    <source>
        <dbReference type="ARBA" id="ARBA00004370"/>
    </source>
</evidence>
<dbReference type="KEGG" id="ipo:Ilyop_0703"/>
<dbReference type="AlphaFoldDB" id="E3H6X1"/>
<evidence type="ECO:0000256" key="5">
    <source>
        <dbReference type="SAM" id="Phobius"/>
    </source>
</evidence>
<dbReference type="RefSeq" id="WP_013387160.1">
    <property type="nucleotide sequence ID" value="NC_014632.1"/>
</dbReference>
<dbReference type="STRING" id="572544.Ilyop_0703"/>
<dbReference type="PANTHER" id="PTHR11863">
    <property type="entry name" value="STEROL DESATURASE"/>
    <property type="match status" value="1"/>
</dbReference>
<evidence type="ECO:0000313" key="8">
    <source>
        <dbReference type="Proteomes" id="UP000006875"/>
    </source>
</evidence>
<evidence type="ECO:0000313" key="7">
    <source>
        <dbReference type="EMBL" id="ADO82490.1"/>
    </source>
</evidence>
<organism evidence="7 8">
    <name type="scientific">Ilyobacter polytropus (strain ATCC 51220 / DSM 2926 / LMG 16218 / CuHBu1)</name>
    <dbReference type="NCBI Taxonomy" id="572544"/>
    <lineage>
        <taxon>Bacteria</taxon>
        <taxon>Fusobacteriati</taxon>
        <taxon>Fusobacteriota</taxon>
        <taxon>Fusobacteriia</taxon>
        <taxon>Fusobacteriales</taxon>
        <taxon>Fusobacteriaceae</taxon>
        <taxon>Ilyobacter</taxon>
    </lineage>
</organism>
<dbReference type="InterPro" id="IPR050307">
    <property type="entry name" value="Sterol_Desaturase_Related"/>
</dbReference>
<dbReference type="GO" id="GO:0008610">
    <property type="term" value="P:lipid biosynthetic process"/>
    <property type="evidence" value="ECO:0007669"/>
    <property type="project" value="InterPro"/>
</dbReference>
<keyword evidence="4 5" id="KW-0472">Membrane</keyword>
<dbReference type="HOGENOM" id="CLU_033631_0_1_0"/>
<gene>
    <name evidence="7" type="ordered locus">Ilyop_0703</name>
</gene>
<dbReference type="GO" id="GO:0005506">
    <property type="term" value="F:iron ion binding"/>
    <property type="evidence" value="ECO:0007669"/>
    <property type="project" value="InterPro"/>
</dbReference>
<dbReference type="Pfam" id="PF04116">
    <property type="entry name" value="FA_hydroxylase"/>
    <property type="match status" value="1"/>
</dbReference>
<keyword evidence="2 5" id="KW-0812">Transmembrane</keyword>